<feature type="compositionally biased region" description="Low complexity" evidence="1">
    <location>
        <begin position="139"/>
        <end position="157"/>
    </location>
</feature>
<gene>
    <name evidence="2" type="ORF">FHU28_002834</name>
</gene>
<evidence type="ECO:0000313" key="3">
    <source>
        <dbReference type="Proteomes" id="UP000618986"/>
    </source>
</evidence>
<protein>
    <submittedName>
        <fullName evidence="2">Uncharacterized protein</fullName>
    </submittedName>
</protein>
<evidence type="ECO:0000313" key="2">
    <source>
        <dbReference type="EMBL" id="MBB5112995.1"/>
    </source>
</evidence>
<feature type="region of interest" description="Disordered" evidence="1">
    <location>
        <begin position="136"/>
        <end position="159"/>
    </location>
</feature>
<proteinExistence type="predicted"/>
<name>A0ABR6MC93_MICEC</name>
<comment type="caution">
    <text evidence="2">The sequence shown here is derived from an EMBL/GenBank/DDBJ whole genome shotgun (WGS) entry which is preliminary data.</text>
</comment>
<organism evidence="2 3">
    <name type="scientific">Micromonospora echinospora</name>
    <name type="common">Micromonospora purpurea</name>
    <dbReference type="NCBI Taxonomy" id="1877"/>
    <lineage>
        <taxon>Bacteria</taxon>
        <taxon>Bacillati</taxon>
        <taxon>Actinomycetota</taxon>
        <taxon>Actinomycetes</taxon>
        <taxon>Micromonosporales</taxon>
        <taxon>Micromonosporaceae</taxon>
        <taxon>Micromonospora</taxon>
    </lineage>
</organism>
<dbReference type="Pfam" id="PF07920">
    <property type="entry name" value="DUF1684"/>
    <property type="match status" value="1"/>
</dbReference>
<dbReference type="EMBL" id="JACHJC010000001">
    <property type="protein sequence ID" value="MBB5112995.1"/>
    <property type="molecule type" value="Genomic_DNA"/>
</dbReference>
<dbReference type="Proteomes" id="UP000618986">
    <property type="component" value="Unassembled WGS sequence"/>
</dbReference>
<accession>A0ABR6MC93</accession>
<reference evidence="2 3" key="1">
    <citation type="submission" date="2020-08" db="EMBL/GenBank/DDBJ databases">
        <title>Sequencing the genomes of 1000 actinobacteria strains.</title>
        <authorList>
            <person name="Klenk H.-P."/>
        </authorList>
    </citation>
    <scope>NUCLEOTIDE SEQUENCE [LARGE SCALE GENOMIC DNA]</scope>
    <source>
        <strain evidence="2 3">DSM 43036</strain>
    </source>
</reference>
<dbReference type="InterPro" id="IPR012467">
    <property type="entry name" value="DUF1684"/>
</dbReference>
<feature type="region of interest" description="Disordered" evidence="1">
    <location>
        <begin position="176"/>
        <end position="209"/>
    </location>
</feature>
<keyword evidence="3" id="KW-1185">Reference proteome</keyword>
<evidence type="ECO:0000256" key="1">
    <source>
        <dbReference type="SAM" id="MobiDB-lite"/>
    </source>
</evidence>
<sequence>MDDLDLLDWRERVELFRTHPSSPVPPADRPGFTGLRWYPPDPAAVVEAPLRPASGELRIDTGGPDGVVAYRRVAVAETPWGPLTLWWIEAYGGGLFLPLRDGTCGDGSYGGGRYLTDTVKGTFGRGLTVLPGDRVRLDAPTTSTTPAAPTTTGGPARWPRRRTGWTCRCAPVSGRTTDAVREDPGGALPRCRVPPVSGRWRRSVSGASG</sequence>